<dbReference type="InterPro" id="IPR036736">
    <property type="entry name" value="ACP-like_sf"/>
</dbReference>
<feature type="modified residue" description="O-(pantetheine 4'-phosphoryl)serine" evidence="8">
    <location>
        <position position="41"/>
    </location>
</feature>
<keyword evidence="1 8" id="KW-0596">Phosphopantetheine</keyword>
<dbReference type="Pfam" id="PF00550">
    <property type="entry name" value="PP-binding"/>
    <property type="match status" value="1"/>
</dbReference>
<dbReference type="GO" id="GO:0016020">
    <property type="term" value="C:membrane"/>
    <property type="evidence" value="ECO:0007669"/>
    <property type="project" value="GOC"/>
</dbReference>
<dbReference type="Proteomes" id="UP000070422">
    <property type="component" value="Unassembled WGS sequence"/>
</dbReference>
<keyword evidence="6 8" id="KW-0443">Lipid metabolism</keyword>
<dbReference type="NCBIfam" id="NF002150">
    <property type="entry name" value="PRK00982.1-4"/>
    <property type="match status" value="1"/>
</dbReference>
<evidence type="ECO:0000313" key="10">
    <source>
        <dbReference type="EMBL" id="KXB36075.1"/>
    </source>
</evidence>
<evidence type="ECO:0000313" key="11">
    <source>
        <dbReference type="Proteomes" id="UP000070422"/>
    </source>
</evidence>
<keyword evidence="4 8" id="KW-0597">Phosphoprotein</keyword>
<evidence type="ECO:0000256" key="3">
    <source>
        <dbReference type="ARBA" id="ARBA00022516"/>
    </source>
</evidence>
<name>A0A133XYQ2_9LACT</name>
<keyword evidence="7 8" id="KW-0275">Fatty acid biosynthesis</keyword>
<evidence type="ECO:0000256" key="7">
    <source>
        <dbReference type="ARBA" id="ARBA00023160"/>
    </source>
</evidence>
<dbReference type="InterPro" id="IPR009081">
    <property type="entry name" value="PP-bd_ACP"/>
</dbReference>
<dbReference type="GO" id="GO:0000035">
    <property type="term" value="F:acyl binding"/>
    <property type="evidence" value="ECO:0007669"/>
    <property type="project" value="TreeGrafter"/>
</dbReference>
<keyword evidence="5 8" id="KW-0276">Fatty acid metabolism</keyword>
<sequence length="80" mass="9441">MEEDIMTTFEIIQGLICDQLDLKKEEVQPTTRLQEELDADSLDIFQIINDIEDEFEISIDEEDMDLETVQDLVDYVEKKK</sequence>
<evidence type="ECO:0000256" key="6">
    <source>
        <dbReference type="ARBA" id="ARBA00023098"/>
    </source>
</evidence>
<dbReference type="STRING" id="87541.AWM71_00160"/>
<organism evidence="10 11">
    <name type="scientific">Aerococcus christensenii</name>
    <dbReference type="NCBI Taxonomy" id="87541"/>
    <lineage>
        <taxon>Bacteria</taxon>
        <taxon>Bacillati</taxon>
        <taxon>Bacillota</taxon>
        <taxon>Bacilli</taxon>
        <taxon>Lactobacillales</taxon>
        <taxon>Aerococcaceae</taxon>
        <taxon>Aerococcus</taxon>
    </lineage>
</organism>
<comment type="subcellular location">
    <subcellularLocation>
        <location evidence="8">Cytoplasm</location>
    </subcellularLocation>
</comment>
<dbReference type="UniPathway" id="UPA00094"/>
<evidence type="ECO:0000256" key="5">
    <source>
        <dbReference type="ARBA" id="ARBA00022832"/>
    </source>
</evidence>
<feature type="domain" description="Carrier" evidence="9">
    <location>
        <begin position="6"/>
        <end position="80"/>
    </location>
</feature>
<dbReference type="EMBL" id="LSCQ01000050">
    <property type="protein sequence ID" value="KXB36075.1"/>
    <property type="molecule type" value="Genomic_DNA"/>
</dbReference>
<reference evidence="10 11" key="1">
    <citation type="submission" date="2016-01" db="EMBL/GenBank/DDBJ databases">
        <authorList>
            <person name="Oliw E.H."/>
        </authorList>
    </citation>
    <scope>NUCLEOTIDE SEQUENCE [LARGE SCALE GENOMIC DNA]</scope>
    <source>
        <strain evidence="10 11">KA00635</strain>
    </source>
</reference>
<gene>
    <name evidence="8" type="primary">acpP</name>
    <name evidence="10" type="ORF">HMPREF3187_01093</name>
</gene>
<proteinExistence type="inferred from homology"/>
<dbReference type="PATRIC" id="fig|87541.4.peg.1082"/>
<comment type="caution">
    <text evidence="10">The sequence shown here is derived from an EMBL/GenBank/DDBJ whole genome shotgun (WGS) entry which is preliminary data.</text>
</comment>
<dbReference type="GO" id="GO:0000036">
    <property type="term" value="F:acyl carrier activity"/>
    <property type="evidence" value="ECO:0007669"/>
    <property type="project" value="UniProtKB-UniRule"/>
</dbReference>
<protein>
    <recommendedName>
        <fullName evidence="8">Acyl carrier protein</fullName>
        <shortName evidence="8">ACP</shortName>
    </recommendedName>
</protein>
<dbReference type="PANTHER" id="PTHR20863">
    <property type="entry name" value="ACYL CARRIER PROTEIN"/>
    <property type="match status" value="1"/>
</dbReference>
<dbReference type="GO" id="GO:0005829">
    <property type="term" value="C:cytosol"/>
    <property type="evidence" value="ECO:0007669"/>
    <property type="project" value="TreeGrafter"/>
</dbReference>
<comment type="function">
    <text evidence="8">Carrier of the growing fatty acid chain in fatty acid biosynthesis.</text>
</comment>
<comment type="PTM">
    <text evidence="8">4'-phosphopantetheine is transferred from CoA to a specific serine of apo-ACP by AcpS. This modification is essential for activity because fatty acids are bound in thioester linkage to the sulfhydryl of the prosthetic group.</text>
</comment>
<keyword evidence="3 8" id="KW-0444">Lipid biosynthesis</keyword>
<evidence type="ECO:0000256" key="2">
    <source>
        <dbReference type="ARBA" id="ARBA00022490"/>
    </source>
</evidence>
<evidence type="ECO:0000259" key="9">
    <source>
        <dbReference type="PROSITE" id="PS50075"/>
    </source>
</evidence>
<dbReference type="PANTHER" id="PTHR20863:SF62">
    <property type="entry name" value="ACYL CARRIER PROTEIN"/>
    <property type="match status" value="1"/>
</dbReference>
<comment type="similarity">
    <text evidence="8">Belongs to the acyl carrier protein (ACP) family.</text>
</comment>
<comment type="pathway">
    <text evidence="8">Lipid metabolism; fatty acid biosynthesis.</text>
</comment>
<dbReference type="AlphaFoldDB" id="A0A133XYQ2"/>
<evidence type="ECO:0000256" key="4">
    <source>
        <dbReference type="ARBA" id="ARBA00022553"/>
    </source>
</evidence>
<dbReference type="PROSITE" id="PS50075">
    <property type="entry name" value="CARRIER"/>
    <property type="match status" value="1"/>
</dbReference>
<dbReference type="GO" id="GO:0009245">
    <property type="term" value="P:lipid A biosynthetic process"/>
    <property type="evidence" value="ECO:0007669"/>
    <property type="project" value="TreeGrafter"/>
</dbReference>
<dbReference type="SUPFAM" id="SSF47336">
    <property type="entry name" value="ACP-like"/>
    <property type="match status" value="1"/>
</dbReference>
<dbReference type="Gene3D" id="1.10.1200.10">
    <property type="entry name" value="ACP-like"/>
    <property type="match status" value="1"/>
</dbReference>
<dbReference type="HAMAP" id="MF_01217">
    <property type="entry name" value="Acyl_carrier"/>
    <property type="match status" value="1"/>
</dbReference>
<dbReference type="InterPro" id="IPR003231">
    <property type="entry name" value="ACP"/>
</dbReference>
<accession>A0A133XYQ2</accession>
<evidence type="ECO:0000256" key="1">
    <source>
        <dbReference type="ARBA" id="ARBA00022450"/>
    </source>
</evidence>
<keyword evidence="2 8" id="KW-0963">Cytoplasm</keyword>
<evidence type="ECO:0000256" key="8">
    <source>
        <dbReference type="HAMAP-Rule" id="MF_01217"/>
    </source>
</evidence>